<dbReference type="Proteomes" id="UP000298663">
    <property type="component" value="Unassembled WGS sequence"/>
</dbReference>
<dbReference type="AlphaFoldDB" id="A0A4U5PE45"/>
<reference evidence="2 3" key="2">
    <citation type="journal article" date="2019" name="G3 (Bethesda)">
        <title>Hybrid Assembly of the Genome of the Entomopathogenic Nematode Steinernema carpocapsae Identifies the X-Chromosome.</title>
        <authorList>
            <person name="Serra L."/>
            <person name="Macchietto M."/>
            <person name="Macias-Munoz A."/>
            <person name="McGill C.J."/>
            <person name="Rodriguez I.M."/>
            <person name="Rodriguez B."/>
            <person name="Murad R."/>
            <person name="Mortazavi A."/>
        </authorList>
    </citation>
    <scope>NUCLEOTIDE SEQUENCE [LARGE SCALE GENOMIC DNA]</scope>
    <source>
        <strain evidence="2 3">ALL</strain>
    </source>
</reference>
<accession>A0A4U5PE45</accession>
<proteinExistence type="predicted"/>
<name>A0A4U5PE45_STECR</name>
<dbReference type="EMBL" id="AZBU02000002">
    <property type="protein sequence ID" value="TKR94431.1"/>
    <property type="molecule type" value="Genomic_DNA"/>
</dbReference>
<protein>
    <recommendedName>
        <fullName evidence="4">Secreted protein</fullName>
    </recommendedName>
</protein>
<keyword evidence="1" id="KW-0732">Signal</keyword>
<gene>
    <name evidence="2" type="ORF">L596_008710</name>
</gene>
<organism evidence="2 3">
    <name type="scientific">Steinernema carpocapsae</name>
    <name type="common">Entomopathogenic nematode</name>
    <dbReference type="NCBI Taxonomy" id="34508"/>
    <lineage>
        <taxon>Eukaryota</taxon>
        <taxon>Metazoa</taxon>
        <taxon>Ecdysozoa</taxon>
        <taxon>Nematoda</taxon>
        <taxon>Chromadorea</taxon>
        <taxon>Rhabditida</taxon>
        <taxon>Tylenchina</taxon>
        <taxon>Panagrolaimomorpha</taxon>
        <taxon>Strongyloidoidea</taxon>
        <taxon>Steinernematidae</taxon>
        <taxon>Steinernema</taxon>
    </lineage>
</organism>
<feature type="signal peptide" evidence="1">
    <location>
        <begin position="1"/>
        <end position="30"/>
    </location>
</feature>
<evidence type="ECO:0000313" key="3">
    <source>
        <dbReference type="Proteomes" id="UP000298663"/>
    </source>
</evidence>
<evidence type="ECO:0008006" key="4">
    <source>
        <dbReference type="Google" id="ProtNLM"/>
    </source>
</evidence>
<evidence type="ECO:0000256" key="1">
    <source>
        <dbReference type="SAM" id="SignalP"/>
    </source>
</evidence>
<evidence type="ECO:0000313" key="2">
    <source>
        <dbReference type="EMBL" id="TKR94431.1"/>
    </source>
</evidence>
<comment type="caution">
    <text evidence="2">The sequence shown here is derived from an EMBL/GenBank/DDBJ whole genome shotgun (WGS) entry which is preliminary data.</text>
</comment>
<feature type="chain" id="PRO_5020516098" description="Secreted protein" evidence="1">
    <location>
        <begin position="31"/>
        <end position="74"/>
    </location>
</feature>
<keyword evidence="3" id="KW-1185">Reference proteome</keyword>
<sequence length="74" mass="8182">MPAPGMVEPTHSVWLTPLFPFFLFIGVATSCPHGSSPSQDPKSSHKPCSKNIASLLVVIWHPYTTPKLLHSSWR</sequence>
<reference evidence="2 3" key="1">
    <citation type="journal article" date="2015" name="Genome Biol.">
        <title>Comparative genomics of Steinernema reveals deeply conserved gene regulatory networks.</title>
        <authorList>
            <person name="Dillman A.R."/>
            <person name="Macchietto M."/>
            <person name="Porter C.F."/>
            <person name="Rogers A."/>
            <person name="Williams B."/>
            <person name="Antoshechkin I."/>
            <person name="Lee M.M."/>
            <person name="Goodwin Z."/>
            <person name="Lu X."/>
            <person name="Lewis E.E."/>
            <person name="Goodrich-Blair H."/>
            <person name="Stock S.P."/>
            <person name="Adams B.J."/>
            <person name="Sternberg P.W."/>
            <person name="Mortazavi A."/>
        </authorList>
    </citation>
    <scope>NUCLEOTIDE SEQUENCE [LARGE SCALE GENOMIC DNA]</scope>
    <source>
        <strain evidence="2 3">ALL</strain>
    </source>
</reference>